<evidence type="ECO:0000313" key="1">
    <source>
        <dbReference type="EMBL" id="KAG2229816.1"/>
    </source>
</evidence>
<comment type="caution">
    <text evidence="1">The sequence shown here is derived from an EMBL/GenBank/DDBJ whole genome shotgun (WGS) entry which is preliminary data.</text>
</comment>
<dbReference type="EMBL" id="JAEPRE010000242">
    <property type="protein sequence ID" value="KAG2229816.1"/>
    <property type="molecule type" value="Genomic_DNA"/>
</dbReference>
<keyword evidence="2" id="KW-1185">Reference proteome</keyword>
<protein>
    <submittedName>
        <fullName evidence="1">Uncharacterized protein</fullName>
    </submittedName>
</protein>
<reference evidence="1" key="1">
    <citation type="submission" date="2021-01" db="EMBL/GenBank/DDBJ databases">
        <title>Metabolic potential, ecology and presence of endohyphal bacteria is reflected in genomic diversity of Mucoromycotina.</title>
        <authorList>
            <person name="Muszewska A."/>
            <person name="Okrasinska A."/>
            <person name="Steczkiewicz K."/>
            <person name="Drgas O."/>
            <person name="Orlowska M."/>
            <person name="Perlinska-Lenart U."/>
            <person name="Aleksandrzak-Piekarczyk T."/>
            <person name="Szatraj K."/>
            <person name="Zielenkiewicz U."/>
            <person name="Pilsyk S."/>
            <person name="Malc E."/>
            <person name="Mieczkowski P."/>
            <person name="Kruszewska J.S."/>
            <person name="Biernat P."/>
            <person name="Pawlowska J."/>
        </authorList>
    </citation>
    <scope>NUCLEOTIDE SEQUENCE</scope>
    <source>
        <strain evidence="1">WA0000018081</strain>
    </source>
</reference>
<name>A0A8H7SK87_9FUNG</name>
<dbReference type="Proteomes" id="UP000613177">
    <property type="component" value="Unassembled WGS sequence"/>
</dbReference>
<sequence>MNLTEPQKAIITRLKNESARLMGPLPLTAANVGAGPHLYLPRLYHVLQRMEQVDSIKEHIPEKRRRIKEHHVQEAINIRAGKPKFVARNFTNVNKLSRPNRNTYQRRTHQDLSVEEKASLDRFVRETRDSIAANTFQPEKPVPANSLPLTPSDVSLKVDLSSATVWGVDPATITRGKIGRVDAEERAIISATPSLKTSSLDLFNAQTLSEISKRLITGSRKYDPTRHIMIEDSNKKWKQLSPGDGPEESNKPVVLAFGAAMFGNLRGNVPAPTKVVKDSLIKFARERNKKVSTYVVMVDEYLTSQICPRCQTRTNLNEKTAPA</sequence>
<evidence type="ECO:0000313" key="2">
    <source>
        <dbReference type="Proteomes" id="UP000613177"/>
    </source>
</evidence>
<organism evidence="1 2">
    <name type="scientific">Thamnidium elegans</name>
    <dbReference type="NCBI Taxonomy" id="101142"/>
    <lineage>
        <taxon>Eukaryota</taxon>
        <taxon>Fungi</taxon>
        <taxon>Fungi incertae sedis</taxon>
        <taxon>Mucoromycota</taxon>
        <taxon>Mucoromycotina</taxon>
        <taxon>Mucoromycetes</taxon>
        <taxon>Mucorales</taxon>
        <taxon>Mucorineae</taxon>
        <taxon>Mucoraceae</taxon>
        <taxon>Thamnidium</taxon>
    </lineage>
</organism>
<gene>
    <name evidence="1" type="ORF">INT48_005478</name>
</gene>
<proteinExistence type="predicted"/>
<accession>A0A8H7SK87</accession>
<dbReference type="AlphaFoldDB" id="A0A8H7SK87"/>